<evidence type="ECO:0000313" key="2">
    <source>
        <dbReference type="Proteomes" id="UP000291659"/>
    </source>
</evidence>
<proteinExistence type="predicted"/>
<protein>
    <submittedName>
        <fullName evidence="1">Uncharacterized protein</fullName>
    </submittedName>
</protein>
<organism evidence="1 2">
    <name type="scientific">Rhizobium ruizarguesonis</name>
    <dbReference type="NCBI Taxonomy" id="2081791"/>
    <lineage>
        <taxon>Bacteria</taxon>
        <taxon>Pseudomonadati</taxon>
        <taxon>Pseudomonadota</taxon>
        <taxon>Alphaproteobacteria</taxon>
        <taxon>Hyphomicrobiales</taxon>
        <taxon>Rhizobiaceae</taxon>
        <taxon>Rhizobium/Agrobacterium group</taxon>
        <taxon>Rhizobium</taxon>
    </lineage>
</organism>
<comment type="caution">
    <text evidence="1">The sequence shown here is derived from an EMBL/GenBank/DDBJ whole genome shotgun (WGS) entry which is preliminary data.</text>
</comment>
<dbReference type="Proteomes" id="UP000291659">
    <property type="component" value="Unassembled WGS sequence"/>
</dbReference>
<dbReference type="EMBL" id="SIOX01000001">
    <property type="protein sequence ID" value="TAX81145.1"/>
    <property type="molecule type" value="Genomic_DNA"/>
</dbReference>
<sequence length="284" mass="32324">MTKIDQLIRLMGELDRGYDRTKTAVSAGSRTVLQPDQPTHSRLEMLFAEDEGDGLPDEPELSIPTGEPLATVLPPDRTQGHVRGYVPNPRTKRSVSYASTLERICAYSQIANAQIHSVEDQPANLYYQKETGNEHYTRFDYRSVFGRNRYTVAIAVRPSHLIDKEDLRDTISRINSGHLGDFADEAIILTENELTYPLGWNSKAILRSLRGRNKEHCEWLTDRLKDVNGWIEIRHLTKGLPTAFGLNAVWCLIFDGLLQPLRRDVLLPNMPFVSVDRAKLEEVR</sequence>
<keyword evidence="2" id="KW-1185">Reference proteome</keyword>
<reference evidence="1 2" key="1">
    <citation type="submission" date="2019-02" db="EMBL/GenBank/DDBJ databases">
        <title>The genomic architecture of introgression among sibling species of bacteria.</title>
        <authorList>
            <person name="Cavassim M.I.A."/>
            <person name="Moeskjaer S."/>
            <person name="Moslemi C."/>
            <person name="Fields B."/>
            <person name="Bachmann A."/>
            <person name="Vilhjalmsson B."/>
            <person name="Schierup M.H."/>
            <person name="Young J.P.W."/>
            <person name="Andersen S.U."/>
        </authorList>
    </citation>
    <scope>NUCLEOTIDE SEQUENCE [LARGE SCALE GENOMIC DNA]</scope>
    <source>
        <strain evidence="1 2">SM141A</strain>
    </source>
</reference>
<name>A0ABY1X7R8_9HYPH</name>
<evidence type="ECO:0000313" key="1">
    <source>
        <dbReference type="EMBL" id="TAX81145.1"/>
    </source>
</evidence>
<accession>A0ABY1X7R8</accession>
<gene>
    <name evidence="1" type="ORF">ELH98_08735</name>
</gene>
<dbReference type="RefSeq" id="WP_130762892.1">
    <property type="nucleotide sequence ID" value="NZ_SILL01000001.1"/>
</dbReference>